<name>A0ABX0N9D2_9BURK</name>
<gene>
    <name evidence="2" type="ORF">F2P44_16885</name>
</gene>
<dbReference type="PROSITE" id="PS50879">
    <property type="entry name" value="RNASE_H_1"/>
    <property type="match status" value="1"/>
</dbReference>
<proteinExistence type="predicted"/>
<evidence type="ECO:0000313" key="2">
    <source>
        <dbReference type="EMBL" id="NHZ80938.1"/>
    </source>
</evidence>
<dbReference type="InterPro" id="IPR012337">
    <property type="entry name" value="RNaseH-like_sf"/>
</dbReference>
<dbReference type="Proteomes" id="UP000621455">
    <property type="component" value="Unassembled WGS sequence"/>
</dbReference>
<feature type="domain" description="RNase H type-1" evidence="1">
    <location>
        <begin position="90"/>
        <end position="220"/>
    </location>
</feature>
<reference evidence="2 3" key="1">
    <citation type="submission" date="2019-10" db="EMBL/GenBank/DDBJ databases">
        <title>Taxonomy of Antarctic Massilia spp.: description of Massilia rubra sp. nov., Massilia aquatica sp. nov., Massilia mucilaginosa sp. nov., Massilia frigida sp. nov. isolated from streams, lakes and regoliths.</title>
        <authorList>
            <person name="Holochova P."/>
            <person name="Sedlacek I."/>
            <person name="Kralova S."/>
            <person name="Maslanova I."/>
            <person name="Busse H.-J."/>
            <person name="Stankova E."/>
            <person name="Vrbovska V."/>
            <person name="Kovarovic V."/>
            <person name="Bartak M."/>
            <person name="Svec P."/>
            <person name="Pantucek R."/>
        </authorList>
    </citation>
    <scope>NUCLEOTIDE SEQUENCE [LARGE SCALE GENOMIC DNA]</scope>
    <source>
        <strain evidence="2 3">CCM 8695</strain>
    </source>
</reference>
<dbReference type="SUPFAM" id="SSF53098">
    <property type="entry name" value="Ribonuclease H-like"/>
    <property type="match status" value="1"/>
</dbReference>
<dbReference type="Gene3D" id="3.30.420.10">
    <property type="entry name" value="Ribonuclease H-like superfamily/Ribonuclease H"/>
    <property type="match status" value="1"/>
</dbReference>
<dbReference type="PANTHER" id="PTHR48475">
    <property type="entry name" value="RIBONUCLEASE H"/>
    <property type="match status" value="1"/>
</dbReference>
<accession>A0ABX0N9D2</accession>
<dbReference type="RefSeq" id="WP_167088268.1">
    <property type="nucleotide sequence ID" value="NZ_WHJG01000016.1"/>
</dbReference>
<dbReference type="PANTHER" id="PTHR48475:SF1">
    <property type="entry name" value="RNASE H TYPE-1 DOMAIN-CONTAINING PROTEIN"/>
    <property type="match status" value="1"/>
</dbReference>
<comment type="caution">
    <text evidence="2">The sequence shown here is derived from an EMBL/GenBank/DDBJ whole genome shotgun (WGS) entry which is preliminary data.</text>
</comment>
<dbReference type="CDD" id="cd09279">
    <property type="entry name" value="RNase_HI_like"/>
    <property type="match status" value="1"/>
</dbReference>
<dbReference type="InterPro" id="IPR002156">
    <property type="entry name" value="RNaseH_domain"/>
</dbReference>
<protein>
    <submittedName>
        <fullName evidence="2">Reverse transcriptase-like protein</fullName>
    </submittedName>
</protein>
<sequence length="228" mass="23612">MTEPTHELAQLIAAAFKAERGASRKLAARVGLSEEQALRATLEQRAGARGLGALLAERAALLAAATARLAARDAKRALARSASLHRHDGPPAPWRAWFDGSAHPNPGRCGIGALLTGPDGERVEISRPAGYGNSSEAEYQALIAVLEAAVAQGARGLTVHGDSRVVIDDVNGPDLAGAPSLHAYRAHAQALLGRIDGACVRWLPRRKNQAADALSQRAVAACGPAGVA</sequence>
<keyword evidence="3" id="KW-1185">Reference proteome</keyword>
<evidence type="ECO:0000313" key="3">
    <source>
        <dbReference type="Proteomes" id="UP000621455"/>
    </source>
</evidence>
<organism evidence="2 3">
    <name type="scientific">Massilia frigida</name>
    <dbReference type="NCBI Taxonomy" id="2609281"/>
    <lineage>
        <taxon>Bacteria</taxon>
        <taxon>Pseudomonadati</taxon>
        <taxon>Pseudomonadota</taxon>
        <taxon>Betaproteobacteria</taxon>
        <taxon>Burkholderiales</taxon>
        <taxon>Oxalobacteraceae</taxon>
        <taxon>Telluria group</taxon>
        <taxon>Massilia</taxon>
    </lineage>
</organism>
<dbReference type="Pfam" id="PF13456">
    <property type="entry name" value="RVT_3"/>
    <property type="match status" value="1"/>
</dbReference>
<dbReference type="EMBL" id="WHJG01000016">
    <property type="protein sequence ID" value="NHZ80938.1"/>
    <property type="molecule type" value="Genomic_DNA"/>
</dbReference>
<evidence type="ECO:0000259" key="1">
    <source>
        <dbReference type="PROSITE" id="PS50879"/>
    </source>
</evidence>
<dbReference type="InterPro" id="IPR036397">
    <property type="entry name" value="RNaseH_sf"/>
</dbReference>